<dbReference type="PANTHER" id="PTHR11505">
    <property type="entry name" value="L1 TRANSPOSABLE ELEMENT-RELATED"/>
    <property type="match status" value="1"/>
</dbReference>
<keyword evidence="1" id="KW-0175">Coiled coil</keyword>
<feature type="region of interest" description="Disordered" evidence="2">
    <location>
        <begin position="1"/>
        <end position="34"/>
    </location>
</feature>
<dbReference type="InterPro" id="IPR004244">
    <property type="entry name" value="Transposase_22"/>
</dbReference>
<organism evidence="3 4">
    <name type="scientific">Oncorhynchus mykiss</name>
    <name type="common">Rainbow trout</name>
    <name type="synonym">Salmo gairdneri</name>
    <dbReference type="NCBI Taxonomy" id="8022"/>
    <lineage>
        <taxon>Eukaryota</taxon>
        <taxon>Metazoa</taxon>
        <taxon>Chordata</taxon>
        <taxon>Craniata</taxon>
        <taxon>Vertebrata</taxon>
        <taxon>Euteleostomi</taxon>
        <taxon>Actinopterygii</taxon>
        <taxon>Neopterygii</taxon>
        <taxon>Teleostei</taxon>
        <taxon>Protacanthopterygii</taxon>
        <taxon>Salmoniformes</taxon>
        <taxon>Salmonidae</taxon>
        <taxon>Salmoninae</taxon>
        <taxon>Oncorhynchus</taxon>
    </lineage>
</organism>
<reference evidence="3" key="1">
    <citation type="journal article" date="2014" name="Nat. Commun.">
        <title>The rainbow trout genome provides novel insights into evolution after whole-genome duplication in vertebrates.</title>
        <authorList>
            <person name="Berthelot C."/>
            <person name="Brunet F."/>
            <person name="Chalopin D."/>
            <person name="Juanchich A."/>
            <person name="Bernard M."/>
            <person name="Noel B."/>
            <person name="Bento P."/>
            <person name="Da Silva C."/>
            <person name="Labadie K."/>
            <person name="Alberti A."/>
            <person name="Aury J.M."/>
            <person name="Louis A."/>
            <person name="Dehais P."/>
            <person name="Bardou P."/>
            <person name="Montfort J."/>
            <person name="Klopp C."/>
            <person name="Cabau C."/>
            <person name="Gaspin C."/>
            <person name="Thorgaard G.H."/>
            <person name="Boussaha M."/>
            <person name="Quillet E."/>
            <person name="Guyomard R."/>
            <person name="Galiana D."/>
            <person name="Bobe J."/>
            <person name="Volff J.N."/>
            <person name="Genet C."/>
            <person name="Wincker P."/>
            <person name="Jaillon O."/>
            <person name="Roest Crollius H."/>
            <person name="Guiguen Y."/>
        </authorList>
    </citation>
    <scope>NUCLEOTIDE SEQUENCE [LARGE SCALE GENOMIC DNA]</scope>
</reference>
<reference evidence="3" key="2">
    <citation type="submission" date="2014-03" db="EMBL/GenBank/DDBJ databases">
        <authorList>
            <person name="Genoscope - CEA"/>
        </authorList>
    </citation>
    <scope>NUCLEOTIDE SEQUENCE</scope>
</reference>
<dbReference type="AlphaFoldDB" id="A0A060Z1B4"/>
<accession>A0A060Z1B4</accession>
<protein>
    <submittedName>
        <fullName evidence="3">Uncharacterized protein</fullName>
    </submittedName>
</protein>
<dbReference type="STRING" id="8022.A0A060Z1B4"/>
<evidence type="ECO:0000313" key="3">
    <source>
        <dbReference type="EMBL" id="CDQ97868.1"/>
    </source>
</evidence>
<dbReference type="EMBL" id="FR933589">
    <property type="protein sequence ID" value="CDQ97868.1"/>
    <property type="molecule type" value="Genomic_DNA"/>
</dbReference>
<name>A0A060Z1B4_ONCMY</name>
<proteinExistence type="predicted"/>
<feature type="coiled-coil region" evidence="1">
    <location>
        <begin position="79"/>
        <end position="106"/>
    </location>
</feature>
<dbReference type="PaxDb" id="8022-A0A060Z1B4"/>
<gene>
    <name evidence="3" type="ORF">GSONMT00040528001</name>
</gene>
<sequence>MDNIMLSNAVEEDDDEFSSLPVTPCKPPPSKKPNMNTDIVATLSLLINSRCDTIEKMVGANTMVIEGLKKTVEFACGEIKDMKTRVAKVEKNVERVEKNNNVYHRRLTDLEQYTRRWNLRLYGLLEVENEDVRGEAIRICQEVLPAEKNKVGDTIDVAHRLGKKQQQNDSRPRGIVILLTARFYRDAVWKAARKNAFLQSHGMHFAEHLSPEDIERRNKLWPTIKIAQNEGKAAYFVGGRGFINGSEIHIPP</sequence>
<dbReference type="Gene3D" id="3.30.70.1820">
    <property type="entry name" value="L1 transposable element, RRM domain"/>
    <property type="match status" value="1"/>
</dbReference>
<evidence type="ECO:0000256" key="1">
    <source>
        <dbReference type="SAM" id="Coils"/>
    </source>
</evidence>
<evidence type="ECO:0000256" key="2">
    <source>
        <dbReference type="SAM" id="MobiDB-lite"/>
    </source>
</evidence>
<evidence type="ECO:0000313" key="4">
    <source>
        <dbReference type="Proteomes" id="UP000193380"/>
    </source>
</evidence>
<dbReference type="Proteomes" id="UP000193380">
    <property type="component" value="Unassembled WGS sequence"/>
</dbReference>